<feature type="region of interest" description="Disordered" evidence="1">
    <location>
        <begin position="1"/>
        <end position="25"/>
    </location>
</feature>
<name>A0A4Z2JAC4_9TELE</name>
<dbReference type="Proteomes" id="UP000314294">
    <property type="component" value="Unassembled WGS sequence"/>
</dbReference>
<accession>A0A4Z2JAC4</accession>
<feature type="compositionally biased region" description="Polar residues" evidence="1">
    <location>
        <begin position="144"/>
        <end position="155"/>
    </location>
</feature>
<evidence type="ECO:0000256" key="1">
    <source>
        <dbReference type="SAM" id="MobiDB-lite"/>
    </source>
</evidence>
<reference evidence="2 3" key="1">
    <citation type="submission" date="2019-03" db="EMBL/GenBank/DDBJ databases">
        <title>First draft genome of Liparis tanakae, snailfish: a comprehensive survey of snailfish specific genes.</title>
        <authorList>
            <person name="Kim W."/>
            <person name="Song I."/>
            <person name="Jeong J.-H."/>
            <person name="Kim D."/>
            <person name="Kim S."/>
            <person name="Ryu S."/>
            <person name="Song J.Y."/>
            <person name="Lee S.K."/>
        </authorList>
    </citation>
    <scope>NUCLEOTIDE SEQUENCE [LARGE SCALE GENOMIC DNA]</scope>
    <source>
        <tissue evidence="2">Muscle</tissue>
    </source>
</reference>
<feature type="region of interest" description="Disordered" evidence="1">
    <location>
        <begin position="110"/>
        <end position="160"/>
    </location>
</feature>
<evidence type="ECO:0000313" key="2">
    <source>
        <dbReference type="EMBL" id="TNN86754.1"/>
    </source>
</evidence>
<dbReference type="EMBL" id="SRLO01000013">
    <property type="protein sequence ID" value="TNN86754.1"/>
    <property type="molecule type" value="Genomic_DNA"/>
</dbReference>
<organism evidence="2 3">
    <name type="scientific">Liparis tanakae</name>
    <name type="common">Tanaka's snailfish</name>
    <dbReference type="NCBI Taxonomy" id="230148"/>
    <lineage>
        <taxon>Eukaryota</taxon>
        <taxon>Metazoa</taxon>
        <taxon>Chordata</taxon>
        <taxon>Craniata</taxon>
        <taxon>Vertebrata</taxon>
        <taxon>Euteleostomi</taxon>
        <taxon>Actinopterygii</taxon>
        <taxon>Neopterygii</taxon>
        <taxon>Teleostei</taxon>
        <taxon>Neoteleostei</taxon>
        <taxon>Acanthomorphata</taxon>
        <taxon>Eupercaria</taxon>
        <taxon>Perciformes</taxon>
        <taxon>Cottioidei</taxon>
        <taxon>Cottales</taxon>
        <taxon>Liparidae</taxon>
        <taxon>Liparis</taxon>
    </lineage>
</organism>
<gene>
    <name evidence="2" type="ORF">EYF80_002937</name>
</gene>
<keyword evidence="3" id="KW-1185">Reference proteome</keyword>
<comment type="caution">
    <text evidence="2">The sequence shown here is derived from an EMBL/GenBank/DDBJ whole genome shotgun (WGS) entry which is preliminary data.</text>
</comment>
<dbReference type="AlphaFoldDB" id="A0A4Z2JAC4"/>
<protein>
    <submittedName>
        <fullName evidence="2">Uncharacterized protein</fullName>
    </submittedName>
</protein>
<evidence type="ECO:0000313" key="3">
    <source>
        <dbReference type="Proteomes" id="UP000314294"/>
    </source>
</evidence>
<sequence>MPLAAKVLPRDRAPVPTSAKPHTFSAEGRYDSSKVLLPGQHSGTTGVVGVECGPVQLDRGRGMHAGKGKRRLRLDLALMRRHERKGGSVFEESRTSTWSWACSSTVSGCRLQSGAGGPASKLSSRRKKREPLGSSMRWERGLSRSVSTRSPSLDHSTVGVGRPSALQLRVAGSPLETMRYLTSGLEPYMALPARLLPADRDRAAAERDSLPLISSSPVFNTAACHSVSTSRVAEQIKSHLRAWTGTIRRCVKLPDSKLNYFRRNGPVYGDLSMVLKLKPKDWQKKLVRDMSSRLADTLGISAVCNLRSCPTPKDTPVADGSPVRPHILLTLYRVRPRGSASILTRDKLRDERWRRDSVRGHEPFDKLGHFHVFALVHITTAYKSQTLLPSLLCFLRVSFPRQREECSETSFTCSLVQSSPTRENKQEMIMNTHEKFQTIITATLKFGVSNSQQLPPLLAVRGGHFFGQRGRDTSLSKSILRETKK</sequence>
<proteinExistence type="predicted"/>